<protein>
    <submittedName>
        <fullName evidence="2">Uncharacterized protein</fullName>
    </submittedName>
</protein>
<keyword evidence="1" id="KW-0812">Transmembrane</keyword>
<evidence type="ECO:0000313" key="2">
    <source>
        <dbReference type="EMBL" id="GAF86016.1"/>
    </source>
</evidence>
<keyword evidence="1" id="KW-0472">Membrane</keyword>
<organism evidence="2">
    <name type="scientific">marine sediment metagenome</name>
    <dbReference type="NCBI Taxonomy" id="412755"/>
    <lineage>
        <taxon>unclassified sequences</taxon>
        <taxon>metagenomes</taxon>
        <taxon>ecological metagenomes</taxon>
    </lineage>
</organism>
<gene>
    <name evidence="2" type="ORF">S01H1_30602</name>
</gene>
<proteinExistence type="predicted"/>
<evidence type="ECO:0000256" key="1">
    <source>
        <dbReference type="SAM" id="Phobius"/>
    </source>
</evidence>
<accession>X0TFF1</accession>
<keyword evidence="1" id="KW-1133">Transmembrane helix</keyword>
<comment type="caution">
    <text evidence="2">The sequence shown here is derived from an EMBL/GenBank/DDBJ whole genome shotgun (WGS) entry which is preliminary data.</text>
</comment>
<reference evidence="2" key="1">
    <citation type="journal article" date="2014" name="Front. Microbiol.">
        <title>High frequency of phylogenetically diverse reductive dehalogenase-homologous genes in deep subseafloor sedimentary metagenomes.</title>
        <authorList>
            <person name="Kawai M."/>
            <person name="Futagami T."/>
            <person name="Toyoda A."/>
            <person name="Takaki Y."/>
            <person name="Nishi S."/>
            <person name="Hori S."/>
            <person name="Arai W."/>
            <person name="Tsubouchi T."/>
            <person name="Morono Y."/>
            <person name="Uchiyama I."/>
            <person name="Ito T."/>
            <person name="Fujiyama A."/>
            <person name="Inagaki F."/>
            <person name="Takami H."/>
        </authorList>
    </citation>
    <scope>NUCLEOTIDE SEQUENCE</scope>
    <source>
        <strain evidence="2">Expedition CK06-06</strain>
    </source>
</reference>
<dbReference type="EMBL" id="BARS01018841">
    <property type="protein sequence ID" value="GAF86016.1"/>
    <property type="molecule type" value="Genomic_DNA"/>
</dbReference>
<dbReference type="AlphaFoldDB" id="X0TFF1"/>
<feature type="transmembrane region" description="Helical" evidence="1">
    <location>
        <begin position="12"/>
        <end position="33"/>
    </location>
</feature>
<name>X0TFF1_9ZZZZ</name>
<sequence length="62" mass="6983">MKDSLRQVFELNIRKIGLFASLASIVGSIAIYTLHDENLGIFVGLWASALLLLSDRFEEMQK</sequence>